<feature type="compositionally biased region" description="Basic and acidic residues" evidence="1">
    <location>
        <begin position="109"/>
        <end position="127"/>
    </location>
</feature>
<feature type="transmembrane region" description="Helical" evidence="2">
    <location>
        <begin position="274"/>
        <end position="291"/>
    </location>
</feature>
<dbReference type="EMBL" id="JABFOF010000001">
    <property type="protein sequence ID" value="KAG2409878.1"/>
    <property type="molecule type" value="Genomic_DNA"/>
</dbReference>
<feature type="region of interest" description="Disordered" evidence="1">
    <location>
        <begin position="1"/>
        <end position="143"/>
    </location>
</feature>
<evidence type="ECO:0000313" key="4">
    <source>
        <dbReference type="Proteomes" id="UP000743370"/>
    </source>
</evidence>
<feature type="compositionally biased region" description="Basic and acidic residues" evidence="1">
    <location>
        <begin position="53"/>
        <end position="89"/>
    </location>
</feature>
<keyword evidence="2" id="KW-1133">Transmembrane helix</keyword>
<reference evidence="3 4" key="1">
    <citation type="submission" date="2020-05" db="EMBL/GenBank/DDBJ databases">
        <title>Vigna angularis (adzuki bean) Var. LongXiaoDou No. 4 denovo assembly.</title>
        <authorList>
            <person name="Xiang H."/>
        </authorList>
    </citation>
    <scope>NUCLEOTIDE SEQUENCE [LARGE SCALE GENOMIC DNA]</scope>
    <source>
        <tissue evidence="3">Leaf</tissue>
    </source>
</reference>
<evidence type="ECO:0000256" key="2">
    <source>
        <dbReference type="SAM" id="Phobius"/>
    </source>
</evidence>
<keyword evidence="2" id="KW-0812">Transmembrane</keyword>
<keyword evidence="2" id="KW-0472">Membrane</keyword>
<sequence>MSGKECRSGSLGGAVTTAEHFTQTSLLSVSTSRGRRRGGDREASEEQALEGNDDGRVFEQEPLELERGPDAEEKGGVSAKERGDVSHDDEGVEGGEEGGGGGEEEGELSEDKGEPHDKEGDGLKAEGTRMATTGVPPRSGGVSWRLTRHNGVHNLGCTNGGLCGGYLCEEDDALKVVVDARKCDMIHGGNGLGVWKREEDDVQRWWRRANWFRVEVAMVVVQQVLRVTAATRVRWWLWVVSTSANGGLVNMVARAKSVFPYIFFKKIISETVQVVMILLHVLIPSTLYYDFRYNPCIIFL</sequence>
<feature type="compositionally biased region" description="Polar residues" evidence="1">
    <location>
        <begin position="19"/>
        <end position="32"/>
    </location>
</feature>
<evidence type="ECO:0000256" key="1">
    <source>
        <dbReference type="SAM" id="MobiDB-lite"/>
    </source>
</evidence>
<accession>A0A8T0LGI4</accession>
<evidence type="ECO:0000313" key="3">
    <source>
        <dbReference type="EMBL" id="KAG2409878.1"/>
    </source>
</evidence>
<proteinExistence type="predicted"/>
<comment type="caution">
    <text evidence="3">The sequence shown here is derived from an EMBL/GenBank/DDBJ whole genome shotgun (WGS) entry which is preliminary data.</text>
</comment>
<protein>
    <submittedName>
        <fullName evidence="3">Uncharacterized protein</fullName>
    </submittedName>
</protein>
<dbReference type="Proteomes" id="UP000743370">
    <property type="component" value="Unassembled WGS sequence"/>
</dbReference>
<gene>
    <name evidence="3" type="ORF">HKW66_Vig0005430</name>
</gene>
<dbReference type="AlphaFoldDB" id="A0A8T0LGI4"/>
<name>A0A8T0LGI4_PHAAN</name>
<feature type="compositionally biased region" description="Acidic residues" evidence="1">
    <location>
        <begin position="90"/>
        <end position="108"/>
    </location>
</feature>
<organism evidence="3 4">
    <name type="scientific">Phaseolus angularis</name>
    <name type="common">Azuki bean</name>
    <name type="synonym">Vigna angularis</name>
    <dbReference type="NCBI Taxonomy" id="3914"/>
    <lineage>
        <taxon>Eukaryota</taxon>
        <taxon>Viridiplantae</taxon>
        <taxon>Streptophyta</taxon>
        <taxon>Embryophyta</taxon>
        <taxon>Tracheophyta</taxon>
        <taxon>Spermatophyta</taxon>
        <taxon>Magnoliopsida</taxon>
        <taxon>eudicotyledons</taxon>
        <taxon>Gunneridae</taxon>
        <taxon>Pentapetalae</taxon>
        <taxon>rosids</taxon>
        <taxon>fabids</taxon>
        <taxon>Fabales</taxon>
        <taxon>Fabaceae</taxon>
        <taxon>Papilionoideae</taxon>
        <taxon>50 kb inversion clade</taxon>
        <taxon>NPAAA clade</taxon>
        <taxon>indigoferoid/millettioid clade</taxon>
        <taxon>Phaseoleae</taxon>
        <taxon>Vigna</taxon>
    </lineage>
</organism>
<feature type="transmembrane region" description="Helical" evidence="2">
    <location>
        <begin position="235"/>
        <end position="253"/>
    </location>
</feature>